<dbReference type="AlphaFoldDB" id="A0A183H0X6"/>
<evidence type="ECO:0000313" key="2">
    <source>
        <dbReference type="Proteomes" id="UP000242913"/>
    </source>
</evidence>
<name>A0A183H0X6_9BILA</name>
<protein>
    <submittedName>
        <fullName evidence="3">Secreted protein</fullName>
    </submittedName>
</protein>
<dbReference type="WBParaSite" id="OFLC_0000113501-mRNA-1">
    <property type="protein sequence ID" value="OFLC_0000113501-mRNA-1"/>
    <property type="gene ID" value="OFLC_0000113501"/>
</dbReference>
<reference evidence="1 2" key="1">
    <citation type="submission" date="2015-12" db="EMBL/GenBank/DDBJ databases">
        <title>Draft genome of the nematode, Onchocerca flexuosa.</title>
        <authorList>
            <person name="Mitreva M."/>
        </authorList>
    </citation>
    <scope>NUCLEOTIDE SEQUENCE [LARGE SCALE GENOMIC DNA]</scope>
    <source>
        <strain evidence="1">Red Deer</strain>
    </source>
</reference>
<organism evidence="3">
    <name type="scientific">Onchocerca flexuosa</name>
    <dbReference type="NCBI Taxonomy" id="387005"/>
    <lineage>
        <taxon>Eukaryota</taxon>
        <taxon>Metazoa</taxon>
        <taxon>Ecdysozoa</taxon>
        <taxon>Nematoda</taxon>
        <taxon>Chromadorea</taxon>
        <taxon>Rhabditida</taxon>
        <taxon>Spirurina</taxon>
        <taxon>Spiruromorpha</taxon>
        <taxon>Filarioidea</taxon>
        <taxon>Onchocercidae</taxon>
        <taxon>Onchocerca</taxon>
    </lineage>
</organism>
<dbReference type="Proteomes" id="UP000242913">
    <property type="component" value="Unassembled WGS sequence"/>
</dbReference>
<accession>A0A183H0X6</accession>
<sequence>MRQMDNSSSFWPKLCSCWSSNNGTGYGSRSACHLLSQQISQIESCNRQSICWTEQIARNETLFAS</sequence>
<evidence type="ECO:0000313" key="3">
    <source>
        <dbReference type="WBParaSite" id="OFLC_0000113501-mRNA-1"/>
    </source>
</evidence>
<proteinExistence type="predicted"/>
<dbReference type="EMBL" id="KZ269995">
    <property type="protein sequence ID" value="OZC09341.1"/>
    <property type="molecule type" value="Genomic_DNA"/>
</dbReference>
<evidence type="ECO:0000313" key="1">
    <source>
        <dbReference type="EMBL" id="OZC09341.1"/>
    </source>
</evidence>
<keyword evidence="2" id="KW-1185">Reference proteome</keyword>
<reference evidence="3" key="2">
    <citation type="submission" date="2016-06" db="UniProtKB">
        <authorList>
            <consortium name="WormBaseParasite"/>
        </authorList>
    </citation>
    <scope>IDENTIFICATION</scope>
</reference>
<gene>
    <name evidence="1" type="ORF">X798_03683</name>
</gene>